<comment type="caution">
    <text evidence="2">The sequence shown here is derived from an EMBL/GenBank/DDBJ whole genome shotgun (WGS) entry which is preliminary data.</text>
</comment>
<evidence type="ECO:0008006" key="4">
    <source>
        <dbReference type="Google" id="ProtNLM"/>
    </source>
</evidence>
<evidence type="ECO:0000256" key="1">
    <source>
        <dbReference type="SAM" id="MobiDB-lite"/>
    </source>
</evidence>
<protein>
    <recommendedName>
        <fullName evidence="4">EcsC family protein</fullName>
    </recommendedName>
</protein>
<evidence type="ECO:0000313" key="3">
    <source>
        <dbReference type="Proteomes" id="UP000319865"/>
    </source>
</evidence>
<gene>
    <name evidence="2" type="ORF">FHU33_1710</name>
</gene>
<dbReference type="RefSeq" id="WP_142024946.1">
    <property type="nucleotide sequence ID" value="NZ_VFQE01000001.1"/>
</dbReference>
<proteinExistence type="predicted"/>
<reference evidence="2 3" key="1">
    <citation type="submission" date="2019-06" db="EMBL/GenBank/DDBJ databases">
        <title>Sequencing the genomes of 1000 actinobacteria strains.</title>
        <authorList>
            <person name="Klenk H.-P."/>
        </authorList>
    </citation>
    <scope>NUCLEOTIDE SEQUENCE [LARGE SCALE GENOMIC DNA]</scope>
    <source>
        <strain evidence="2 3">DSM 46837</strain>
    </source>
</reference>
<name>A0A543PE04_9ACTN</name>
<sequence length="306" mass="30380">MTDHSARTGAARDVPPPRPVASPAPVPEETGLGRAARAVAEAVAGLVVGGAGGRSDAPDGAPRKSAAGGLRDVVAAVAGAVGAAFAPEREDGTAAPPAPGVDAAGPDRSPGALLGDLLAAAAPRLPIRDASRLRRAHPGASDREIADALVARAARVTSTIGAATGGLSAAHWFAPPSLLALPLELGAETVLVAGVEVVLIGELHELYGRRAPGDARARAAAYLAGWSAQRSVDGVGTAGLGSLLSGAGMRALQRRVTRRLAGAVPAAAPFLIGAAIAGRGNRRATEKLAERVLADLRATRPLDPGS</sequence>
<dbReference type="EMBL" id="VFQE01000001">
    <property type="protein sequence ID" value="TQN42313.1"/>
    <property type="molecule type" value="Genomic_DNA"/>
</dbReference>
<keyword evidence="3" id="KW-1185">Reference proteome</keyword>
<dbReference type="AlphaFoldDB" id="A0A543PE04"/>
<evidence type="ECO:0000313" key="2">
    <source>
        <dbReference type="EMBL" id="TQN42313.1"/>
    </source>
</evidence>
<organism evidence="2 3">
    <name type="scientific">Blastococcus colisei</name>
    <dbReference type="NCBI Taxonomy" id="1564162"/>
    <lineage>
        <taxon>Bacteria</taxon>
        <taxon>Bacillati</taxon>
        <taxon>Actinomycetota</taxon>
        <taxon>Actinomycetes</taxon>
        <taxon>Geodermatophilales</taxon>
        <taxon>Geodermatophilaceae</taxon>
        <taxon>Blastococcus</taxon>
    </lineage>
</organism>
<feature type="region of interest" description="Disordered" evidence="1">
    <location>
        <begin position="1"/>
        <end position="33"/>
    </location>
</feature>
<accession>A0A543PE04</accession>
<dbReference type="OrthoDB" id="5195644at2"/>
<feature type="region of interest" description="Disordered" evidence="1">
    <location>
        <begin position="88"/>
        <end position="107"/>
    </location>
</feature>
<dbReference type="Proteomes" id="UP000319865">
    <property type="component" value="Unassembled WGS sequence"/>
</dbReference>
<feature type="compositionally biased region" description="Pro residues" evidence="1">
    <location>
        <begin position="14"/>
        <end position="26"/>
    </location>
</feature>